<keyword evidence="1" id="KW-0812">Transmembrane</keyword>
<name>A0ABS2KQX0_9NOCA</name>
<proteinExistence type="predicted"/>
<sequence length="139" mass="14059">MRPKLPDSGVPAPVRAAGLLVSVQGATAVVVALVLVIRGAAGADESVINGFGTAIWFAALGGAVLAGGVALILGHRWGRAIAIVAQLLLLPVVWSLLTDSGRPVLGSLLGIVVVGVLVCLFSGPATRWLADDYVETDDA</sequence>
<evidence type="ECO:0000313" key="2">
    <source>
        <dbReference type="EMBL" id="MBM7414313.1"/>
    </source>
</evidence>
<feature type="transmembrane region" description="Helical" evidence="1">
    <location>
        <begin position="12"/>
        <end position="41"/>
    </location>
</feature>
<evidence type="ECO:0000256" key="1">
    <source>
        <dbReference type="SAM" id="Phobius"/>
    </source>
</evidence>
<feature type="transmembrane region" description="Helical" evidence="1">
    <location>
        <begin position="80"/>
        <end position="97"/>
    </location>
</feature>
<feature type="transmembrane region" description="Helical" evidence="1">
    <location>
        <begin position="103"/>
        <end position="121"/>
    </location>
</feature>
<dbReference type="Proteomes" id="UP000703038">
    <property type="component" value="Unassembled WGS sequence"/>
</dbReference>
<comment type="caution">
    <text evidence="2">The sequence shown here is derived from an EMBL/GenBank/DDBJ whole genome shotgun (WGS) entry which is preliminary data.</text>
</comment>
<keyword evidence="1" id="KW-1133">Transmembrane helix</keyword>
<protein>
    <submittedName>
        <fullName evidence="2">Peptidoglycan/LPS O-acetylase OafA/YrhL</fullName>
    </submittedName>
</protein>
<keyword evidence="3" id="KW-1185">Reference proteome</keyword>
<evidence type="ECO:0000313" key="3">
    <source>
        <dbReference type="Proteomes" id="UP000703038"/>
    </source>
</evidence>
<accession>A0ABS2KQX0</accession>
<gene>
    <name evidence="2" type="ORF">JOE42_001046</name>
</gene>
<dbReference type="EMBL" id="JAFBBK010000001">
    <property type="protein sequence ID" value="MBM7414313.1"/>
    <property type="molecule type" value="Genomic_DNA"/>
</dbReference>
<feature type="transmembrane region" description="Helical" evidence="1">
    <location>
        <begin position="53"/>
        <end position="73"/>
    </location>
</feature>
<reference evidence="2 3" key="1">
    <citation type="submission" date="2021-01" db="EMBL/GenBank/DDBJ databases">
        <title>Genomics of switchgrass bacterial isolates.</title>
        <authorList>
            <person name="Shade A."/>
        </authorList>
    </citation>
    <scope>NUCLEOTIDE SEQUENCE [LARGE SCALE GENOMIC DNA]</scope>
    <source>
        <strain evidence="2 3">PvP111</strain>
    </source>
</reference>
<keyword evidence="1" id="KW-0472">Membrane</keyword>
<organism evidence="2 3">
    <name type="scientific">Rhodococcoides corynebacterioides</name>
    <dbReference type="NCBI Taxonomy" id="53972"/>
    <lineage>
        <taxon>Bacteria</taxon>
        <taxon>Bacillati</taxon>
        <taxon>Actinomycetota</taxon>
        <taxon>Actinomycetes</taxon>
        <taxon>Mycobacteriales</taxon>
        <taxon>Nocardiaceae</taxon>
        <taxon>Rhodococcoides</taxon>
    </lineage>
</organism>